<comment type="caution">
    <text evidence="1">The sequence shown here is derived from an EMBL/GenBank/DDBJ whole genome shotgun (WGS) entry which is preliminary data.</text>
</comment>
<dbReference type="Proteomes" id="UP000253314">
    <property type="component" value="Unassembled WGS sequence"/>
</dbReference>
<proteinExistence type="predicted"/>
<protein>
    <submittedName>
        <fullName evidence="1">Uncharacterized protein</fullName>
    </submittedName>
</protein>
<keyword evidence="2" id="KW-1185">Reference proteome</keyword>
<evidence type="ECO:0000313" key="2">
    <source>
        <dbReference type="Proteomes" id="UP000253314"/>
    </source>
</evidence>
<evidence type="ECO:0000313" key="1">
    <source>
        <dbReference type="EMBL" id="RBW70201.1"/>
    </source>
</evidence>
<dbReference type="EMBL" id="QOCW01000006">
    <property type="protein sequence ID" value="RBW70201.1"/>
    <property type="molecule type" value="Genomic_DNA"/>
</dbReference>
<reference evidence="1 2" key="1">
    <citation type="submission" date="2018-07" db="EMBL/GenBank/DDBJ databases">
        <title>Lottiidibacillus patelloidae gen. nov., sp. nov., isolated from the intestinal tract of a marine limpet and the reclassification of B. taeanensis BH030017T, B. algicola KMM 3737T and B. hwajinpoensis SW-72T as genus Lottiidibacillus.</title>
        <authorList>
            <person name="Liu R."/>
            <person name="Huang Z."/>
        </authorList>
    </citation>
    <scope>NUCLEOTIDE SEQUENCE [LARGE SCALE GENOMIC DNA]</scope>
    <source>
        <strain evidence="1 2">BH030017</strain>
    </source>
</reference>
<sequence length="81" mass="9754">MQMRNFVLYGDILSVQVEIEDKDYTFGVKRKDPKKPYDDTWELKSYCNNAAGERDLKEEQIKEFMEVINPNWNWNIDGFKK</sequence>
<organism evidence="1 2">
    <name type="scientific">Bacillus taeanensis</name>
    <dbReference type="NCBI Taxonomy" id="273032"/>
    <lineage>
        <taxon>Bacteria</taxon>
        <taxon>Bacillati</taxon>
        <taxon>Bacillota</taxon>
        <taxon>Bacilli</taxon>
        <taxon>Bacillales</taxon>
        <taxon>Bacillaceae</taxon>
        <taxon>Bacillus</taxon>
    </lineage>
</organism>
<dbReference type="OrthoDB" id="2886156at2"/>
<dbReference type="AlphaFoldDB" id="A0A366Y1W9"/>
<gene>
    <name evidence="1" type="ORF">DS031_08045</name>
</gene>
<name>A0A366Y1W9_9BACI</name>
<accession>A0A366Y1W9</accession>